<gene>
    <name evidence="3" type="ORF">HYQ43_17080</name>
</gene>
<feature type="compositionally biased region" description="Basic and acidic residues" evidence="1">
    <location>
        <begin position="702"/>
        <end position="711"/>
    </location>
</feature>
<dbReference type="EMBL" id="CP058690">
    <property type="protein sequence ID" value="QLH15848.1"/>
    <property type="molecule type" value="Genomic_DNA"/>
</dbReference>
<accession>A0A7H9BYF0</accession>
<organism evidence="3 4">
    <name type="scientific">Paracoccus pantotrophus</name>
    <name type="common">Thiosphaera pantotropha</name>
    <dbReference type="NCBI Taxonomy" id="82367"/>
    <lineage>
        <taxon>Bacteria</taxon>
        <taxon>Pseudomonadati</taxon>
        <taxon>Pseudomonadota</taxon>
        <taxon>Alphaproteobacteria</taxon>
        <taxon>Rhodobacterales</taxon>
        <taxon>Paracoccaceae</taxon>
        <taxon>Paracoccus</taxon>
    </lineage>
</organism>
<dbReference type="RefSeq" id="WP_179921737.1">
    <property type="nucleotide sequence ID" value="NZ_CP058690.1"/>
</dbReference>
<feature type="compositionally biased region" description="Gly residues" evidence="1">
    <location>
        <begin position="714"/>
        <end position="724"/>
    </location>
</feature>
<protein>
    <submittedName>
        <fullName evidence="3">Tape measure protein</fullName>
    </submittedName>
</protein>
<reference evidence="3 4" key="1">
    <citation type="submission" date="2020-07" db="EMBL/GenBank/DDBJ databases">
        <title>The complete genome of Paracoccus pantotrophus ACCC 10489.</title>
        <authorList>
            <person name="Si Y."/>
        </authorList>
    </citation>
    <scope>NUCLEOTIDE SEQUENCE [LARGE SCALE GENOMIC DNA]</scope>
    <source>
        <strain evidence="3 4">ACCC10489</strain>
    </source>
</reference>
<evidence type="ECO:0000313" key="3">
    <source>
        <dbReference type="EMBL" id="QLH15848.1"/>
    </source>
</evidence>
<evidence type="ECO:0000256" key="1">
    <source>
        <dbReference type="SAM" id="MobiDB-lite"/>
    </source>
</evidence>
<proteinExistence type="predicted"/>
<evidence type="ECO:0000259" key="2">
    <source>
        <dbReference type="Pfam" id="PF20155"/>
    </source>
</evidence>
<feature type="region of interest" description="Disordered" evidence="1">
    <location>
        <begin position="699"/>
        <end position="732"/>
    </location>
</feature>
<dbReference type="Proteomes" id="UP000509322">
    <property type="component" value="Chromosome 2"/>
</dbReference>
<dbReference type="NCBIfam" id="TIGR02675">
    <property type="entry name" value="tape_meas_nterm"/>
    <property type="match status" value="1"/>
</dbReference>
<sequence length="996" mass="105091">MEMLVATDLEKLVVQLSADIKGYEREMRKAVGVTNRQARDIEKRFLAMQRNLDGIGSRAAKSLIAPFTGIAAALGGRELIRMTGQWTDLTSRVNLAAGSMEKGNEVMRRVSEMARRTYSDLSQTAEGYLAFSTTLTELGVSTDRQLDFVESLNNALVVSGAKGQTAERVMSALSKAMALGSLQGDNLNTVIDSGGRVAQALADSMGVTTMELRKLGSEGKIGRRELLGISKEMEKLRREAGEMPATIQDGFMLLNNALLEYVGRGDDAVGMSGRIAEALTVIADNFDTVADSGLKLAAVLAAGMLGRSIGGMITKLGAATGVLIKFGAALRAATSMASVGTAIGGLSAAAGPLGMVIGGLLAGGVLLYSDRAREAEQRSKDLRDELQSLGLYAPDAAVALEEVADAADGIGTEDQLARIERFRKGLEDIKGTGGLWSWISGGDGELDGLIQQVDRFYHVFDQADLPLVRQLRDLAKAYQDKEISAESFARSVAAADLEGAGRAAREYAAALREIAERSNALTTGLLFDGVAVEIDAATASVEGLLEELHFVANLQGLGDVVVQEIRDVIAEMNKGKKSAQEAADEIEALGNTRADFNGLHGDIANAIKALGELRAAAIRTASTIAATVAMRPGSGGDDTSLEKQGAAAQAFLDEQRRLNALSREQRDIEERTARIMKDAATSQAAITEEQARQLAIEQAAADARRAEEGRSARSGGGGRKSGGGKGKKGTTVTDIFEDAGRDLENLERQIELVGKSAQETAKLRAQWELLDAAKKAGLPIDDKLRQNITEHAEHVGYLTDQLEKAEIAQQQFDQAIDGLADSFAGALMAGESLRDGLAQVFKQIAADIINSGIRNALIGQFGGGGGGILGGLWQSMMGGGDRLTGALRLAGLPARANGGPVQAGQMYMTGEKGPEPFVPAVNGRILSVAQAQAALRGGSGGQQGGAVDVRVFMDEGGNWQARVEQISGNVAARAVGAYDRQMPARVQQVNARPRRR</sequence>
<evidence type="ECO:0000313" key="4">
    <source>
        <dbReference type="Proteomes" id="UP000509322"/>
    </source>
</evidence>
<dbReference type="InterPro" id="IPR013491">
    <property type="entry name" value="Tape_meas_N"/>
</dbReference>
<dbReference type="AlphaFoldDB" id="A0A7H9BYF0"/>
<feature type="domain" description="Tape measure protein N-terminal" evidence="2">
    <location>
        <begin position="77"/>
        <end position="264"/>
    </location>
</feature>
<name>A0A7H9BYF0_PARPN</name>
<dbReference type="Pfam" id="PF20155">
    <property type="entry name" value="TMP_3"/>
    <property type="match status" value="1"/>
</dbReference>